<organism evidence="1">
    <name type="scientific">Spongospora subterranea</name>
    <dbReference type="NCBI Taxonomy" id="70186"/>
    <lineage>
        <taxon>Eukaryota</taxon>
        <taxon>Sar</taxon>
        <taxon>Rhizaria</taxon>
        <taxon>Endomyxa</taxon>
        <taxon>Phytomyxea</taxon>
        <taxon>Plasmodiophorida</taxon>
        <taxon>Plasmodiophoridae</taxon>
        <taxon>Spongospora</taxon>
    </lineage>
</organism>
<reference evidence="1" key="1">
    <citation type="submission" date="2015-04" db="EMBL/GenBank/DDBJ databases">
        <title>The genome sequence of the plant pathogenic Rhizarian Plasmodiophora brassicae reveals insights in its biotrophic life cycle and the origin of chitin synthesis.</title>
        <authorList>
            <person name="Schwelm A."/>
            <person name="Fogelqvist J."/>
            <person name="Knaust A."/>
            <person name="Julke S."/>
            <person name="Lilja T."/>
            <person name="Dhandapani V."/>
            <person name="Bonilla-Rosso G."/>
            <person name="Karlsson M."/>
            <person name="Shevchenko A."/>
            <person name="Choi S.R."/>
            <person name="Kim H.G."/>
            <person name="Park J.Y."/>
            <person name="Lim Y.P."/>
            <person name="Ludwig-Muller J."/>
            <person name="Dixelius C."/>
        </authorList>
    </citation>
    <scope>NUCLEOTIDE SEQUENCE</scope>
    <source>
        <tissue evidence="1">Potato root galls</tissue>
    </source>
</reference>
<proteinExistence type="predicted"/>
<accession>A0A0H5RE63</accession>
<dbReference type="EMBL" id="HACM01011841">
    <property type="protein sequence ID" value="CRZ12283.1"/>
    <property type="molecule type" value="Transcribed_RNA"/>
</dbReference>
<evidence type="ECO:0000313" key="1">
    <source>
        <dbReference type="EMBL" id="CRZ12283.1"/>
    </source>
</evidence>
<feature type="non-terminal residue" evidence="1">
    <location>
        <position position="351"/>
    </location>
</feature>
<sequence>MVSVDGKFPDVCPWDVLIIASDQPDILPSSAYFKHVYFGIGSLVHTDADLQFTSPSGLSSRLCVFGRHMKSRVDPGLWGLITPSTYIYICPERHSIEIHHIHPSSTQFPSFPDIDHRYLHAVVDCSQFPVDRRQFSPSSPVYRCESRSLSCAGLNHSRFGRIPNLVPLSGSDRLERLISSLSLSDSSPAPSWAQPIRSVFLHSPPGNGKFQRIRELSLQSGLFHIDISFASVLSHRFLSYKDAFLFEMSTASSLGGVVSFSDLPAVFPPAVDLSGDLRPLMLAMCSVIANPPANLLVIAPSSSLIHPEILTRFHDRIQLGLPSSTDSVIHLIHDQLGSPIAPDVNLARVAI</sequence>
<dbReference type="AlphaFoldDB" id="A0A0H5RE63"/>
<protein>
    <submittedName>
        <fullName evidence="1">Uncharacterized protein</fullName>
    </submittedName>
</protein>
<name>A0A0H5RE63_9EUKA</name>